<evidence type="ECO:0000256" key="1">
    <source>
        <dbReference type="ARBA" id="ARBA00004196"/>
    </source>
</evidence>
<evidence type="ECO:0000256" key="14">
    <source>
        <dbReference type="SAM" id="Phobius"/>
    </source>
</evidence>
<proteinExistence type="inferred from homology"/>
<dbReference type="InterPro" id="IPR006313">
    <property type="entry name" value="EfeB/EfeN"/>
</dbReference>
<evidence type="ECO:0000256" key="4">
    <source>
        <dbReference type="ARBA" id="ARBA00022723"/>
    </source>
</evidence>
<evidence type="ECO:0000256" key="11">
    <source>
        <dbReference type="ARBA" id="ARBA00033775"/>
    </source>
</evidence>
<comment type="similarity">
    <text evidence="9 13">Belongs to the DyP-type peroxidase family.</text>
</comment>
<feature type="transmembrane region" description="Helical" evidence="14">
    <location>
        <begin position="12"/>
        <end position="37"/>
    </location>
</feature>
<keyword evidence="6 13" id="KW-0560">Oxidoreductase</keyword>
<name>A0ABT6TEG7_9BACL</name>
<feature type="domain" description="Dyp-type peroxidase N-terminal" evidence="15">
    <location>
        <begin position="63"/>
        <end position="218"/>
    </location>
</feature>
<evidence type="ECO:0000259" key="15">
    <source>
        <dbReference type="Pfam" id="PF04261"/>
    </source>
</evidence>
<accession>A0ABT6TEG7</accession>
<sequence>MEPNRTGMTRKDFLKLSATVGAGIAIGASGIGAILGIPKPQAEGSKASAHSEEDIIPMYADHQPGIVTPQQTYLYLAAFDITTGSKKDLIAMLKDWTRFCDLSAKGGTMSLGDNPLVPPTDTGETLELPPSRLTVTLGFGPSFFVRDGVNRFGAAGAMPLHLKDIPRMARDNIDPSISGGDICLQICADDQQVAFHAVRNLIRLSTGRASLKWMQEGFASGTPGKTPRNLFGFKDGTANQLHDSAQGYDDVVWAGSDEPAWMRGGSYLAYRKIQMKLESWDRTSLSDQEATFGRSKVSGAAFGAKGEFDAVEASKLPENSHVRLAKETRQQIHRRAYSYTDKVDPRTGNVDAGLLFISYQRNPDVQFLPMLRSMQNSDALNAYVSHVASAMFACPAGLQPGLYFGQRVLEG</sequence>
<dbReference type="PANTHER" id="PTHR30521:SF4">
    <property type="entry name" value="DEFERROCHELATASE"/>
    <property type="match status" value="1"/>
</dbReference>
<dbReference type="EC" id="1.11.1.-" evidence="13"/>
<keyword evidence="8" id="KW-0456">Lyase</keyword>
<evidence type="ECO:0000256" key="8">
    <source>
        <dbReference type="ARBA" id="ARBA00023239"/>
    </source>
</evidence>
<comment type="cofactor">
    <cofactor evidence="13">
        <name>heme b</name>
        <dbReference type="ChEBI" id="CHEBI:60344"/>
    </cofactor>
    <text evidence="13">Binds 1 heme b (iron(II)-protoporphyrin IX) group non-covalently per subunit.</text>
</comment>
<gene>
    <name evidence="17" type="primary">efeB</name>
    <name evidence="17" type="ORF">KB449_08920</name>
</gene>
<dbReference type="PROSITE" id="PS51404">
    <property type="entry name" value="DYP_PEROXIDASE"/>
    <property type="match status" value="1"/>
</dbReference>
<keyword evidence="18" id="KW-1185">Reference proteome</keyword>
<dbReference type="RefSeq" id="WP_282908040.1">
    <property type="nucleotide sequence ID" value="NZ_JAGRPV010000001.1"/>
</dbReference>
<dbReference type="InterPro" id="IPR048327">
    <property type="entry name" value="Dyp_perox_N"/>
</dbReference>
<dbReference type="InterPro" id="IPR048328">
    <property type="entry name" value="Dyp_perox_C"/>
</dbReference>
<dbReference type="InterPro" id="IPR006314">
    <property type="entry name" value="Dyp_peroxidase"/>
</dbReference>
<dbReference type="NCBIfam" id="TIGR01413">
    <property type="entry name" value="Dyp_perox_fam"/>
    <property type="match status" value="1"/>
</dbReference>
<keyword evidence="14" id="KW-1133">Transmembrane helix</keyword>
<dbReference type="NCBIfam" id="TIGR01412">
    <property type="entry name" value="tat_substr_1"/>
    <property type="match status" value="1"/>
</dbReference>
<dbReference type="Proteomes" id="UP001161691">
    <property type="component" value="Unassembled WGS sequence"/>
</dbReference>
<keyword evidence="2 13" id="KW-0575">Peroxidase</keyword>
<dbReference type="InterPro" id="IPR011008">
    <property type="entry name" value="Dimeric_a/b-barrel"/>
</dbReference>
<dbReference type="Pfam" id="PF20628">
    <property type="entry name" value="Dyp_perox_C"/>
    <property type="match status" value="1"/>
</dbReference>
<comment type="catalytic activity">
    <reaction evidence="12">
        <text>heme b + 2 H(+) = protoporphyrin IX + Fe(2+)</text>
        <dbReference type="Rhea" id="RHEA:22584"/>
        <dbReference type="ChEBI" id="CHEBI:15378"/>
        <dbReference type="ChEBI" id="CHEBI:29033"/>
        <dbReference type="ChEBI" id="CHEBI:57306"/>
        <dbReference type="ChEBI" id="CHEBI:60344"/>
        <dbReference type="EC" id="4.98.1.1"/>
    </reaction>
    <physiologicalReaction direction="left-to-right" evidence="12">
        <dbReference type="Rhea" id="RHEA:22585"/>
    </physiologicalReaction>
</comment>
<keyword evidence="14" id="KW-0472">Membrane</keyword>
<dbReference type="Pfam" id="PF04261">
    <property type="entry name" value="Dyp_perox_N"/>
    <property type="match status" value="1"/>
</dbReference>
<keyword evidence="4 13" id="KW-0479">Metal-binding</keyword>
<evidence type="ECO:0000256" key="2">
    <source>
        <dbReference type="ARBA" id="ARBA00022559"/>
    </source>
</evidence>
<keyword evidence="7 13" id="KW-0408">Iron</keyword>
<evidence type="ECO:0000256" key="13">
    <source>
        <dbReference type="RuleBase" id="RU365017"/>
    </source>
</evidence>
<keyword evidence="14" id="KW-0812">Transmembrane</keyword>
<comment type="function">
    <text evidence="13">Involved in the recovery of exogenous heme iron. Extracts iron from heme while preserving the protoporphyrin ring intact.</text>
</comment>
<evidence type="ECO:0000256" key="9">
    <source>
        <dbReference type="ARBA" id="ARBA00025737"/>
    </source>
</evidence>
<dbReference type="PANTHER" id="PTHR30521">
    <property type="entry name" value="DEFERROCHELATASE/PEROXIDASE"/>
    <property type="match status" value="1"/>
</dbReference>
<keyword evidence="5" id="KW-0732">Signal</keyword>
<evidence type="ECO:0000256" key="10">
    <source>
        <dbReference type="ARBA" id="ARBA00033771"/>
    </source>
</evidence>
<organism evidence="17 18">
    <name type="scientific">Cohnella hashimotonis</name>
    <dbReference type="NCBI Taxonomy" id="2826895"/>
    <lineage>
        <taxon>Bacteria</taxon>
        <taxon>Bacillati</taxon>
        <taxon>Bacillota</taxon>
        <taxon>Bacilli</taxon>
        <taxon>Bacillales</taxon>
        <taxon>Paenibacillaceae</taxon>
        <taxon>Cohnella</taxon>
    </lineage>
</organism>
<evidence type="ECO:0000256" key="6">
    <source>
        <dbReference type="ARBA" id="ARBA00023002"/>
    </source>
</evidence>
<protein>
    <recommendedName>
        <fullName evidence="10 13">Deferrochelatase</fullName>
        <ecNumber evidence="13">1.11.1.-</ecNumber>
    </recommendedName>
    <alternativeName>
        <fullName evidence="11 13">Peroxidase EfeB</fullName>
    </alternativeName>
</protein>
<dbReference type="EMBL" id="JAGRPV010000001">
    <property type="protein sequence ID" value="MDI4645080.1"/>
    <property type="molecule type" value="Genomic_DNA"/>
</dbReference>
<evidence type="ECO:0000259" key="16">
    <source>
        <dbReference type="Pfam" id="PF20628"/>
    </source>
</evidence>
<evidence type="ECO:0000313" key="18">
    <source>
        <dbReference type="Proteomes" id="UP001161691"/>
    </source>
</evidence>
<feature type="domain" description="Dyp-type peroxidase C-terminal" evidence="16">
    <location>
        <begin position="226"/>
        <end position="397"/>
    </location>
</feature>
<dbReference type="SUPFAM" id="SSF54909">
    <property type="entry name" value="Dimeric alpha+beta barrel"/>
    <property type="match status" value="1"/>
</dbReference>
<evidence type="ECO:0000313" key="17">
    <source>
        <dbReference type="EMBL" id="MDI4645080.1"/>
    </source>
</evidence>
<evidence type="ECO:0000256" key="7">
    <source>
        <dbReference type="ARBA" id="ARBA00023004"/>
    </source>
</evidence>
<reference evidence="17" key="1">
    <citation type="submission" date="2023-04" db="EMBL/GenBank/DDBJ databases">
        <title>Comparative genomic analysis of Cohnella hashimotonis sp. nov., isolated from the International Space Station.</title>
        <authorList>
            <person name="Venkateswaran K."/>
            <person name="Simpson A."/>
        </authorList>
    </citation>
    <scope>NUCLEOTIDE SEQUENCE</scope>
    <source>
        <strain evidence="17">F6_2S_P_1</strain>
    </source>
</reference>
<keyword evidence="3 13" id="KW-0349">Heme</keyword>
<evidence type="ECO:0000256" key="12">
    <source>
        <dbReference type="ARBA" id="ARBA00048856"/>
    </source>
</evidence>
<evidence type="ECO:0000256" key="5">
    <source>
        <dbReference type="ARBA" id="ARBA00022729"/>
    </source>
</evidence>
<comment type="caution">
    <text evidence="17">The sequence shown here is derived from an EMBL/GenBank/DDBJ whole genome shotgun (WGS) entry which is preliminary data.</text>
</comment>
<dbReference type="PROSITE" id="PS51318">
    <property type="entry name" value="TAT"/>
    <property type="match status" value="1"/>
</dbReference>
<evidence type="ECO:0000256" key="3">
    <source>
        <dbReference type="ARBA" id="ARBA00022617"/>
    </source>
</evidence>
<comment type="subcellular location">
    <subcellularLocation>
        <location evidence="1">Cell envelope</location>
    </subcellularLocation>
</comment>
<dbReference type="InterPro" id="IPR006311">
    <property type="entry name" value="TAT_signal"/>
</dbReference>